<sequence>MARHLEFDRSVVVARAVDAFWRFGYESLSALEVAEAMGVAKSSLYNSFGSKRDLFLESVDHYANTQRSKLDARIGNENPEVLLRQMLLEVVSDNNAGRGCLLVNAAAEFGAHDGEVCQHVKAGFDGMIDAFANLIRTGQETGQFKSGVNPRQYAVILIAGISGLRVLAKGGCSAHELNPVIENLLAGLLE</sequence>
<dbReference type="Proteomes" id="UP000013280">
    <property type="component" value="Unassembled WGS sequence"/>
</dbReference>
<comment type="caution">
    <text evidence="6">The sequence shown here is derived from an EMBL/GenBank/DDBJ whole genome shotgun (WGS) entry which is preliminary data.</text>
</comment>
<dbReference type="EMBL" id="APMQ01000024">
    <property type="protein sequence ID" value="ENZ74994.1"/>
    <property type="molecule type" value="Genomic_DNA"/>
</dbReference>
<evidence type="ECO:0000256" key="1">
    <source>
        <dbReference type="ARBA" id="ARBA00023015"/>
    </source>
</evidence>
<dbReference type="PANTHER" id="PTHR47506">
    <property type="entry name" value="TRANSCRIPTIONAL REGULATORY PROTEIN"/>
    <property type="match status" value="1"/>
</dbReference>
<dbReference type="Gene3D" id="1.10.10.60">
    <property type="entry name" value="Homeodomain-like"/>
    <property type="match status" value="1"/>
</dbReference>
<dbReference type="RefSeq" id="WP_004636356.1">
    <property type="nucleotide sequence ID" value="NZ_APMQ01000024.1"/>
</dbReference>
<evidence type="ECO:0000256" key="4">
    <source>
        <dbReference type="PROSITE-ProRule" id="PRU00335"/>
    </source>
</evidence>
<evidence type="ECO:0000313" key="7">
    <source>
        <dbReference type="Proteomes" id="UP000013280"/>
    </source>
</evidence>
<dbReference type="PANTHER" id="PTHR47506:SF10">
    <property type="entry name" value="TRANSCRIPTIONAL REGULATORY PROTEIN"/>
    <property type="match status" value="1"/>
</dbReference>
<evidence type="ECO:0000256" key="2">
    <source>
        <dbReference type="ARBA" id="ARBA00023125"/>
    </source>
</evidence>
<dbReference type="InterPro" id="IPR009057">
    <property type="entry name" value="Homeodomain-like_sf"/>
</dbReference>
<evidence type="ECO:0000313" key="6">
    <source>
        <dbReference type="EMBL" id="ENZ74994.1"/>
    </source>
</evidence>
<dbReference type="InterPro" id="IPR036271">
    <property type="entry name" value="Tet_transcr_reg_TetR-rel_C_sf"/>
</dbReference>
<gene>
    <name evidence="6" type="ORF">OR214_05041</name>
</gene>
<dbReference type="GO" id="GO:0003677">
    <property type="term" value="F:DNA binding"/>
    <property type="evidence" value="ECO:0007669"/>
    <property type="project" value="UniProtKB-UniRule"/>
</dbReference>
<evidence type="ECO:0000259" key="5">
    <source>
        <dbReference type="PROSITE" id="PS50977"/>
    </source>
</evidence>
<dbReference type="PATRIC" id="fig|1264675.3.peg.4971"/>
<dbReference type="PROSITE" id="PS50977">
    <property type="entry name" value="HTH_TETR_2"/>
    <property type="match status" value="1"/>
</dbReference>
<keyword evidence="1" id="KW-0805">Transcription regulation</keyword>
<keyword evidence="2 4" id="KW-0238">DNA-binding</keyword>
<dbReference type="PRINTS" id="PR00455">
    <property type="entry name" value="HTHTETR"/>
</dbReference>
<dbReference type="Pfam" id="PF16925">
    <property type="entry name" value="TetR_C_13"/>
    <property type="match status" value="1"/>
</dbReference>
<dbReference type="InterPro" id="IPR011075">
    <property type="entry name" value="TetR_C"/>
</dbReference>
<dbReference type="AlphaFoldDB" id="R0DYE8"/>
<dbReference type="SUPFAM" id="SSF48498">
    <property type="entry name" value="Tetracyclin repressor-like, C-terminal domain"/>
    <property type="match status" value="1"/>
</dbReference>
<name>R0DYE8_RALPI</name>
<reference evidence="6 7" key="1">
    <citation type="journal article" date="2013" name="Genome Announc.">
        <title>Draft Genome Sequence for Ralstonia sp. Strain OR214, a Bacterium with Potential for Bioremediation.</title>
        <authorList>
            <person name="Utturkar S.M."/>
            <person name="Bollmann A."/>
            <person name="Brzoska R.M."/>
            <person name="Klingeman D.M."/>
            <person name="Epstein S.E."/>
            <person name="Palumbo A.V."/>
            <person name="Brown S.D."/>
        </authorList>
    </citation>
    <scope>NUCLEOTIDE SEQUENCE [LARGE SCALE GENOMIC DNA]</scope>
    <source>
        <strain evidence="6 7">OR214</strain>
    </source>
</reference>
<dbReference type="Gene3D" id="1.10.357.10">
    <property type="entry name" value="Tetracycline Repressor, domain 2"/>
    <property type="match status" value="1"/>
</dbReference>
<protein>
    <submittedName>
        <fullName evidence="6">Transcriptional regulator</fullName>
    </submittedName>
</protein>
<proteinExistence type="predicted"/>
<accession>R0DYE8</accession>
<evidence type="ECO:0000256" key="3">
    <source>
        <dbReference type="ARBA" id="ARBA00023163"/>
    </source>
</evidence>
<keyword evidence="3" id="KW-0804">Transcription</keyword>
<feature type="DNA-binding region" description="H-T-H motif" evidence="4">
    <location>
        <begin position="29"/>
        <end position="48"/>
    </location>
</feature>
<dbReference type="InterPro" id="IPR001647">
    <property type="entry name" value="HTH_TetR"/>
</dbReference>
<dbReference type="SUPFAM" id="SSF46689">
    <property type="entry name" value="Homeodomain-like"/>
    <property type="match status" value="1"/>
</dbReference>
<organism evidence="6 7">
    <name type="scientific">Ralstonia pickettii OR214</name>
    <dbReference type="NCBI Taxonomy" id="1264675"/>
    <lineage>
        <taxon>Bacteria</taxon>
        <taxon>Pseudomonadati</taxon>
        <taxon>Pseudomonadota</taxon>
        <taxon>Betaproteobacteria</taxon>
        <taxon>Burkholderiales</taxon>
        <taxon>Burkholderiaceae</taxon>
        <taxon>Ralstonia</taxon>
    </lineage>
</organism>
<dbReference type="Pfam" id="PF00440">
    <property type="entry name" value="TetR_N"/>
    <property type="match status" value="1"/>
</dbReference>
<feature type="domain" description="HTH tetR-type" evidence="5">
    <location>
        <begin position="6"/>
        <end position="66"/>
    </location>
</feature>